<reference evidence="3 5" key="1">
    <citation type="submission" date="2018-12" db="EMBL/GenBank/DDBJ databases">
        <title>Venturia inaequalis Genome Resource.</title>
        <authorList>
            <person name="Lichtner F.J."/>
        </authorList>
    </citation>
    <scope>NUCLEOTIDE SEQUENCE [LARGE SCALE GENOMIC DNA]</scope>
    <source>
        <strain evidence="3 5">120213</strain>
        <strain evidence="2">Bline_iso_100314</strain>
        <strain evidence="4 6">DMI_063113</strain>
    </source>
</reference>
<evidence type="ECO:0000313" key="5">
    <source>
        <dbReference type="Proteomes" id="UP000447873"/>
    </source>
</evidence>
<sequence>MGGLRRHDSPTGVSARNCKVDFAHSVVTGISRPVNNEEHWTLYYFEAHAAQCRFCELPLQVATSGRQLCEEGHQLAIDVAELIFRQKDGKVYSHVKDRGQEVRVEIPHGYEQTLSLLKAIQRASRKKERFLHKSHDKHYSVGSRIPTGHKTKRDSRDLPWSKQETKPSPKPQFDTVIVQPLSPRRPRRREPEPQPESSVDRSRRGSLYGMDMSELEKAERREQRLRYNLEVRKPSVPISSTASKRYSTPFS</sequence>
<feature type="compositionally biased region" description="Basic and acidic residues" evidence="1">
    <location>
        <begin position="214"/>
        <end position="233"/>
    </location>
</feature>
<name>A0A8H3YUL1_VENIN</name>
<protein>
    <submittedName>
        <fullName evidence="3">Uncharacterized protein</fullName>
    </submittedName>
</protein>
<feature type="compositionally biased region" description="Basic and acidic residues" evidence="1">
    <location>
        <begin position="154"/>
        <end position="167"/>
    </location>
</feature>
<dbReference type="EMBL" id="WNWR01000374">
    <property type="protein sequence ID" value="KAE9980981.1"/>
    <property type="molecule type" value="Genomic_DNA"/>
</dbReference>
<proteinExistence type="predicted"/>
<feature type="compositionally biased region" description="Polar residues" evidence="1">
    <location>
        <begin position="237"/>
        <end position="251"/>
    </location>
</feature>
<feature type="region of interest" description="Disordered" evidence="1">
    <location>
        <begin position="128"/>
        <end position="251"/>
    </location>
</feature>
<evidence type="ECO:0000313" key="3">
    <source>
        <dbReference type="EMBL" id="KAE9974440.1"/>
    </source>
</evidence>
<keyword evidence="6" id="KW-1185">Reference proteome</keyword>
<accession>A0A8H3YUL1</accession>
<gene>
    <name evidence="2" type="ORF">BLS_009188</name>
    <name evidence="4" type="ORF">EG327_006387</name>
    <name evidence="3" type="ORF">EG328_003826</name>
</gene>
<dbReference type="Proteomes" id="UP000447873">
    <property type="component" value="Unassembled WGS sequence"/>
</dbReference>
<dbReference type="EMBL" id="WNWS01000219">
    <property type="protein sequence ID" value="KAE9974440.1"/>
    <property type="molecule type" value="Genomic_DNA"/>
</dbReference>
<dbReference type="EMBL" id="WNWQ01000823">
    <property type="protein sequence ID" value="KAE9963543.1"/>
    <property type="molecule type" value="Genomic_DNA"/>
</dbReference>
<evidence type="ECO:0000313" key="2">
    <source>
        <dbReference type="EMBL" id="KAE9963543.1"/>
    </source>
</evidence>
<evidence type="ECO:0000313" key="4">
    <source>
        <dbReference type="EMBL" id="KAE9980981.1"/>
    </source>
</evidence>
<organism evidence="3 5">
    <name type="scientific">Venturia inaequalis</name>
    <name type="common">Apple scab fungus</name>
    <dbReference type="NCBI Taxonomy" id="5025"/>
    <lineage>
        <taxon>Eukaryota</taxon>
        <taxon>Fungi</taxon>
        <taxon>Dikarya</taxon>
        <taxon>Ascomycota</taxon>
        <taxon>Pezizomycotina</taxon>
        <taxon>Dothideomycetes</taxon>
        <taxon>Pleosporomycetidae</taxon>
        <taxon>Venturiales</taxon>
        <taxon>Venturiaceae</taxon>
        <taxon>Venturia</taxon>
    </lineage>
</organism>
<dbReference type="AlphaFoldDB" id="A0A8H3YUL1"/>
<evidence type="ECO:0000313" key="6">
    <source>
        <dbReference type="Proteomes" id="UP000490939"/>
    </source>
</evidence>
<evidence type="ECO:0000256" key="1">
    <source>
        <dbReference type="SAM" id="MobiDB-lite"/>
    </source>
</evidence>
<dbReference type="Proteomes" id="UP000433883">
    <property type="component" value="Unassembled WGS sequence"/>
</dbReference>
<comment type="caution">
    <text evidence="3">The sequence shown here is derived from an EMBL/GenBank/DDBJ whole genome shotgun (WGS) entry which is preliminary data.</text>
</comment>
<dbReference type="OrthoDB" id="5387413at2759"/>
<dbReference type="Proteomes" id="UP000490939">
    <property type="component" value="Unassembled WGS sequence"/>
</dbReference>